<keyword evidence="1" id="KW-0472">Membrane</keyword>
<name>A0A0F8ZIZ4_9ZZZZ</name>
<feature type="transmembrane region" description="Helical" evidence="1">
    <location>
        <begin position="7"/>
        <end position="31"/>
    </location>
</feature>
<keyword evidence="1" id="KW-0812">Transmembrane</keyword>
<proteinExistence type="predicted"/>
<organism evidence="2">
    <name type="scientific">marine sediment metagenome</name>
    <dbReference type="NCBI Taxonomy" id="412755"/>
    <lineage>
        <taxon>unclassified sequences</taxon>
        <taxon>metagenomes</taxon>
        <taxon>ecological metagenomes</taxon>
    </lineage>
</organism>
<sequence>MAPNWEDVYLGVCIGLGIAIVEAALILVVVLG</sequence>
<gene>
    <name evidence="2" type="ORF">LCGC14_3029620</name>
</gene>
<evidence type="ECO:0000256" key="1">
    <source>
        <dbReference type="SAM" id="Phobius"/>
    </source>
</evidence>
<dbReference type="EMBL" id="LAZR01063227">
    <property type="protein sequence ID" value="KKK59911.1"/>
    <property type="molecule type" value="Genomic_DNA"/>
</dbReference>
<dbReference type="AlphaFoldDB" id="A0A0F8ZIZ4"/>
<accession>A0A0F8ZIZ4</accession>
<protein>
    <submittedName>
        <fullName evidence="2">Uncharacterized protein</fullName>
    </submittedName>
</protein>
<keyword evidence="1" id="KW-1133">Transmembrane helix</keyword>
<comment type="caution">
    <text evidence="2">The sequence shown here is derived from an EMBL/GenBank/DDBJ whole genome shotgun (WGS) entry which is preliminary data.</text>
</comment>
<evidence type="ECO:0000313" key="2">
    <source>
        <dbReference type="EMBL" id="KKK59911.1"/>
    </source>
</evidence>
<reference evidence="2" key="1">
    <citation type="journal article" date="2015" name="Nature">
        <title>Complex archaea that bridge the gap between prokaryotes and eukaryotes.</title>
        <authorList>
            <person name="Spang A."/>
            <person name="Saw J.H."/>
            <person name="Jorgensen S.L."/>
            <person name="Zaremba-Niedzwiedzka K."/>
            <person name="Martijn J."/>
            <person name="Lind A.E."/>
            <person name="van Eijk R."/>
            <person name="Schleper C."/>
            <person name="Guy L."/>
            <person name="Ettema T.J."/>
        </authorList>
    </citation>
    <scope>NUCLEOTIDE SEQUENCE</scope>
</reference>